<reference evidence="4 5" key="1">
    <citation type="journal article" date="2015" name="Nature">
        <title>rRNA introns, odd ribosomes, and small enigmatic genomes across a large radiation of phyla.</title>
        <authorList>
            <person name="Brown C.T."/>
            <person name="Hug L.A."/>
            <person name="Thomas B.C."/>
            <person name="Sharon I."/>
            <person name="Castelle C.J."/>
            <person name="Singh A."/>
            <person name="Wilkins M.J."/>
            <person name="Williams K.H."/>
            <person name="Banfield J.F."/>
        </authorList>
    </citation>
    <scope>NUCLEOTIDE SEQUENCE [LARGE SCALE GENOMIC DNA]</scope>
</reference>
<organism evidence="4 5">
    <name type="scientific">Candidatus Magasanikbacteria bacterium GW2011_GWC2_34_16</name>
    <dbReference type="NCBI Taxonomy" id="1619045"/>
    <lineage>
        <taxon>Bacteria</taxon>
        <taxon>Candidatus Magasanikiibacteriota</taxon>
    </lineage>
</organism>
<protein>
    <submittedName>
        <fullName evidence="4">Glycosyl transferase</fullName>
    </submittedName>
</protein>
<dbReference type="InterPro" id="IPR001296">
    <property type="entry name" value="Glyco_trans_1"/>
</dbReference>
<dbReference type="Pfam" id="PF00534">
    <property type="entry name" value="Glycos_transf_1"/>
    <property type="match status" value="1"/>
</dbReference>
<keyword evidence="1" id="KW-0328">Glycosyltransferase</keyword>
<evidence type="ECO:0000256" key="1">
    <source>
        <dbReference type="ARBA" id="ARBA00022676"/>
    </source>
</evidence>
<dbReference type="AlphaFoldDB" id="A0A0G0B678"/>
<proteinExistence type="predicted"/>
<evidence type="ECO:0000259" key="3">
    <source>
        <dbReference type="Pfam" id="PF00534"/>
    </source>
</evidence>
<dbReference type="PANTHER" id="PTHR12526">
    <property type="entry name" value="GLYCOSYLTRANSFERASE"/>
    <property type="match status" value="1"/>
</dbReference>
<feature type="domain" description="Glycosyl transferase family 1" evidence="3">
    <location>
        <begin position="180"/>
        <end position="271"/>
    </location>
</feature>
<evidence type="ECO:0000313" key="4">
    <source>
        <dbReference type="EMBL" id="KKP59211.1"/>
    </source>
</evidence>
<keyword evidence="2 4" id="KW-0808">Transferase</keyword>
<comment type="caution">
    <text evidence="4">The sequence shown here is derived from an EMBL/GenBank/DDBJ whole genome shotgun (WGS) entry which is preliminary data.</text>
</comment>
<dbReference type="GO" id="GO:0016757">
    <property type="term" value="F:glycosyltransferase activity"/>
    <property type="evidence" value="ECO:0007669"/>
    <property type="project" value="UniProtKB-KW"/>
</dbReference>
<sequence length="375" mass="44739">MRGLYIAFEYNIEQKDIESLSDGIKKKIIMQINTFREYNHSIDFYNPYTNRNKKIHKILRRLPFFRFISWSKLPQNITYYDYIYIRKPWFMDGDLIKFLRHVKRQNNNLKILLEIPTYPYDHEAKKLNILPLFIKDIYWRRKLFKYVHKIITYSNDDLIFKTKTIVVSNGIDTDRISSIKNTVFDPRQIHLIACSSFYFWHGYDRLIKGIAEYYKSKQNIQVFLHMVGAGDQQEHYNSLVKEYKIENFIIFYGKVTGLELDNIYEKADVAIDSLGRHRSKVYFNSSLKGKEYLAKGLPIVSGVITELDFDNTFKYYLRVPANDDSIQVNDIINFVNEIYSNSKKSDVIKSIRGYAVKRFDYKTTFEPIINYLERG</sequence>
<gene>
    <name evidence="4" type="ORF">UR53_C0005G0010</name>
</gene>
<name>A0A0G0B678_9BACT</name>
<dbReference type="PATRIC" id="fig|1619045.3.peg.327"/>
<evidence type="ECO:0000256" key="2">
    <source>
        <dbReference type="ARBA" id="ARBA00022679"/>
    </source>
</evidence>
<dbReference type="EMBL" id="LBPO01000005">
    <property type="protein sequence ID" value="KKP59211.1"/>
    <property type="molecule type" value="Genomic_DNA"/>
</dbReference>
<evidence type="ECO:0000313" key="5">
    <source>
        <dbReference type="Proteomes" id="UP000034927"/>
    </source>
</evidence>
<accession>A0A0G0B678</accession>
<dbReference type="Gene3D" id="3.40.50.2000">
    <property type="entry name" value="Glycogen Phosphorylase B"/>
    <property type="match status" value="2"/>
</dbReference>
<dbReference type="PANTHER" id="PTHR12526:SF629">
    <property type="entry name" value="TEICHURONIC ACID BIOSYNTHESIS GLYCOSYLTRANSFERASE TUAH-RELATED"/>
    <property type="match status" value="1"/>
</dbReference>
<dbReference type="Proteomes" id="UP000034927">
    <property type="component" value="Unassembled WGS sequence"/>
</dbReference>
<dbReference type="SUPFAM" id="SSF53756">
    <property type="entry name" value="UDP-Glycosyltransferase/glycogen phosphorylase"/>
    <property type="match status" value="1"/>
</dbReference>